<dbReference type="RefSeq" id="XP_018761488.1">
    <property type="nucleotide sequence ID" value="XM_018902690.1"/>
</dbReference>
<dbReference type="Proteomes" id="UP000009096">
    <property type="component" value="Chromosome 6"/>
</dbReference>
<reference evidence="7 8" key="1">
    <citation type="journal article" date="2010" name="Nature">
        <title>Comparative genomics reveals mobile pathogenicity chromosomes in Fusarium.</title>
        <authorList>
            <person name="Ma L.J."/>
            <person name="van der Does H.C."/>
            <person name="Borkovich K.A."/>
            <person name="Coleman J.J."/>
            <person name="Daboussi M.J."/>
            <person name="Di Pietro A."/>
            <person name="Dufresne M."/>
            <person name="Freitag M."/>
            <person name="Grabherr M."/>
            <person name="Henrissat B."/>
            <person name="Houterman P.M."/>
            <person name="Kang S."/>
            <person name="Shim W.B."/>
            <person name="Woloshuk C."/>
            <person name="Xie X."/>
            <person name="Xu J.R."/>
            <person name="Antoniw J."/>
            <person name="Baker S.E."/>
            <person name="Bluhm B.H."/>
            <person name="Breakspear A."/>
            <person name="Brown D.W."/>
            <person name="Butchko R.A."/>
            <person name="Chapman S."/>
            <person name="Coulson R."/>
            <person name="Coutinho P.M."/>
            <person name="Danchin E.G."/>
            <person name="Diener A."/>
            <person name="Gale L.R."/>
            <person name="Gardiner D.M."/>
            <person name="Goff S."/>
            <person name="Hammond-Kosack K.E."/>
            <person name="Hilburn K."/>
            <person name="Hua-Van A."/>
            <person name="Jonkers W."/>
            <person name="Kazan K."/>
            <person name="Kodira C.D."/>
            <person name="Koehrsen M."/>
            <person name="Kumar L."/>
            <person name="Lee Y.H."/>
            <person name="Li L."/>
            <person name="Manners J.M."/>
            <person name="Miranda-Saavedra D."/>
            <person name="Mukherjee M."/>
            <person name="Park G."/>
            <person name="Park J."/>
            <person name="Park S.Y."/>
            <person name="Proctor R.H."/>
            <person name="Regev A."/>
            <person name="Ruiz-Roldan M.C."/>
            <person name="Sain D."/>
            <person name="Sakthikumar S."/>
            <person name="Sykes S."/>
            <person name="Schwartz D.C."/>
            <person name="Turgeon B.G."/>
            <person name="Wapinski I."/>
            <person name="Yoder O."/>
            <person name="Young S."/>
            <person name="Zeng Q."/>
            <person name="Zhou S."/>
            <person name="Galagan J."/>
            <person name="Cuomo C.A."/>
            <person name="Kistler H.C."/>
            <person name="Rep M."/>
        </authorList>
    </citation>
    <scope>NUCLEOTIDE SEQUENCE [LARGE SCALE GENOMIC DNA]</scope>
    <source>
        <strain evidence="8">M3125 / FGSC 7600</strain>
    </source>
</reference>
<dbReference type="Gene3D" id="3.50.50.60">
    <property type="entry name" value="FAD/NAD(P)-binding domain"/>
    <property type="match status" value="2"/>
</dbReference>
<feature type="domain" description="Wax synthase" evidence="6">
    <location>
        <begin position="251"/>
        <end position="338"/>
    </location>
</feature>
<protein>
    <recommendedName>
        <fullName evidence="6">Wax synthase domain-containing protein</fullName>
    </recommendedName>
</protein>
<dbReference type="InterPro" id="IPR051209">
    <property type="entry name" value="FAD-bind_Monooxygenase_sf"/>
</dbReference>
<dbReference type="AlphaFoldDB" id="W7NG93"/>
<gene>
    <name evidence="7" type="ORF">FVEG_13320</name>
</gene>
<keyword evidence="8" id="KW-1185">Reference proteome</keyword>
<evidence type="ECO:0000256" key="5">
    <source>
        <dbReference type="ARBA" id="ARBA00023136"/>
    </source>
</evidence>
<keyword evidence="4" id="KW-1133">Transmembrane helix</keyword>
<dbReference type="KEGG" id="fvr:FVEG_13320"/>
<accession>W7NG93</accession>
<dbReference type="GO" id="GO:0016020">
    <property type="term" value="C:membrane"/>
    <property type="evidence" value="ECO:0007669"/>
    <property type="project" value="UniProtKB-SubCell"/>
</dbReference>
<dbReference type="PANTHER" id="PTHR42877">
    <property type="entry name" value="L-ORNITHINE N(5)-MONOOXYGENASE-RELATED"/>
    <property type="match status" value="1"/>
</dbReference>
<dbReference type="InterPro" id="IPR036188">
    <property type="entry name" value="FAD/NAD-bd_sf"/>
</dbReference>
<evidence type="ECO:0000256" key="3">
    <source>
        <dbReference type="ARBA" id="ARBA00022692"/>
    </source>
</evidence>
<evidence type="ECO:0000313" key="7">
    <source>
        <dbReference type="EMBL" id="EWG55297.1"/>
    </source>
</evidence>
<keyword evidence="3" id="KW-0812">Transmembrane</keyword>
<name>W7NG93_GIBM7</name>
<evidence type="ECO:0000256" key="4">
    <source>
        <dbReference type="ARBA" id="ARBA00022989"/>
    </source>
</evidence>
<organism evidence="7 8">
    <name type="scientific">Gibberella moniliformis (strain M3125 / FGSC 7600)</name>
    <name type="common">Maize ear and stalk rot fungus</name>
    <name type="synonym">Fusarium verticillioides</name>
    <dbReference type="NCBI Taxonomy" id="334819"/>
    <lineage>
        <taxon>Eukaryota</taxon>
        <taxon>Fungi</taxon>
        <taxon>Dikarya</taxon>
        <taxon>Ascomycota</taxon>
        <taxon>Pezizomycotina</taxon>
        <taxon>Sordariomycetes</taxon>
        <taxon>Hypocreomycetidae</taxon>
        <taxon>Hypocreales</taxon>
        <taxon>Nectriaceae</taxon>
        <taxon>Fusarium</taxon>
        <taxon>Fusarium fujikuroi species complex</taxon>
    </lineage>
</organism>
<dbReference type="PANTHER" id="PTHR42877:SF1">
    <property type="entry name" value="FAD-BINDING MONOOXYGENASE STCW"/>
    <property type="match status" value="1"/>
</dbReference>
<dbReference type="EMBL" id="CM000583">
    <property type="protein sequence ID" value="EWG55297.1"/>
    <property type="molecule type" value="Genomic_DNA"/>
</dbReference>
<evidence type="ECO:0000256" key="2">
    <source>
        <dbReference type="ARBA" id="ARBA00010139"/>
    </source>
</evidence>
<dbReference type="SUPFAM" id="SSF51905">
    <property type="entry name" value="FAD/NAD(P)-binding domain"/>
    <property type="match status" value="2"/>
</dbReference>
<dbReference type="GeneID" id="30070678"/>
<sequence>MYFLISQPSPGLSLGSFTAAHFLCTATLGFTTKDQARIRRAASTLIFLLTFIGDRTVSSVSDNASIRCLLVTFSWVQAFNGNSLLCLSKAEYKTLKEEGQQNTTPKSVLIGSDASGDGSYISHFTWALAMQWNLRRIKTSRPARNTPPFSSKDPSYIPSRGRFLATRVGVIVASIAYMSIIGLQPEPTRDSLSGNKARFFSRLNDVTLYELLQRAILTVTWLSGIGTTSEICYNVIAVVLVGLGLSEPVMWPSWFGSFTEAYSVRRWWGISWHQTWRCFLTDHADWVVYNLLHLPKDSPITRYAKNLVVFYLSGLIHLAPDLTIGMPLKESSAIMFFTFQAVGIMIEDLVQSFNDRIGLVKSSIVARFDEEHGTWHLKIEQTLPDGSKTIIKDDCDMLLGALGILDRWEYPDIPGLKTFKGRVIHTADRKQWDEYTQDKWAGQTVTVIGSGASSLQTVPGMQPHVKNIEVFVRSPNWFIGNEDGFDSRPQGYVYTEKERAEFARNREALFAHAKSNENSFMMVCKGTCDKTAQRTRKIIKDYRLFEGHLPKFSVGCRRVAPGDAYMKAIQEPNVNVHFCGVAKVREDGVVGDDGEFTKCDTIVCATGFDVSFRPPFPLLGLGGRDLREEWASIPASYMGVMAPNIPNYLMYIGPNCPVENGSIMGLLEAVVQYTVKCIRKMQTDNIKYFVPRPEVMGDFNKHTHSWFKGIVWEDDCNTWYKNRKTGNVDAIWPGSALHFRTALEDPRWEDMQIRYHHPTNRFNYVGYGYAPRDLDPDPKADTSPYLTLDNLDPRFYE</sequence>
<comment type="similarity">
    <text evidence="2">Belongs to the FAD-binding monooxygenase family.</text>
</comment>
<dbReference type="InterPro" id="IPR032805">
    <property type="entry name" value="Wax_synthase_dom"/>
</dbReference>
<evidence type="ECO:0000259" key="6">
    <source>
        <dbReference type="Pfam" id="PF13813"/>
    </source>
</evidence>
<evidence type="ECO:0000256" key="1">
    <source>
        <dbReference type="ARBA" id="ARBA00004141"/>
    </source>
</evidence>
<evidence type="ECO:0000313" key="8">
    <source>
        <dbReference type="Proteomes" id="UP000009096"/>
    </source>
</evidence>
<dbReference type="VEuPathDB" id="FungiDB:FVEG_13320"/>
<dbReference type="EMBL" id="DS022263">
    <property type="protein sequence ID" value="EWG55297.1"/>
    <property type="molecule type" value="Genomic_DNA"/>
</dbReference>
<dbReference type="OrthoDB" id="1077582at2759"/>
<keyword evidence="5" id="KW-0472">Membrane</keyword>
<proteinExistence type="inferred from homology"/>
<dbReference type="Pfam" id="PF13813">
    <property type="entry name" value="MBOAT_2"/>
    <property type="match status" value="1"/>
</dbReference>
<comment type="subcellular location">
    <subcellularLocation>
        <location evidence="1">Membrane</location>
        <topology evidence="1">Multi-pass membrane protein</topology>
    </subcellularLocation>
</comment>